<keyword evidence="1" id="KW-0732">Signal</keyword>
<dbReference type="PANTHER" id="PTHR31157">
    <property type="entry name" value="SCP DOMAIN-CONTAINING PROTEIN"/>
    <property type="match status" value="1"/>
</dbReference>
<dbReference type="SUPFAM" id="SSF55797">
    <property type="entry name" value="PR-1-like"/>
    <property type="match status" value="1"/>
</dbReference>
<evidence type="ECO:0000256" key="1">
    <source>
        <dbReference type="SAM" id="SignalP"/>
    </source>
</evidence>
<organism evidence="3 4">
    <name type="scientific">Pedobacter punctiformis</name>
    <dbReference type="NCBI Taxonomy" id="3004097"/>
    <lineage>
        <taxon>Bacteria</taxon>
        <taxon>Pseudomonadati</taxon>
        <taxon>Bacteroidota</taxon>
        <taxon>Sphingobacteriia</taxon>
        <taxon>Sphingobacteriales</taxon>
        <taxon>Sphingobacteriaceae</taxon>
        <taxon>Pedobacter</taxon>
    </lineage>
</organism>
<name>A0ABT4LCP6_9SPHI</name>
<protein>
    <submittedName>
        <fullName evidence="3">CAP domain-containing protein</fullName>
    </submittedName>
</protein>
<feature type="domain" description="SCP" evidence="2">
    <location>
        <begin position="64"/>
        <end position="158"/>
    </location>
</feature>
<dbReference type="CDD" id="cd05379">
    <property type="entry name" value="CAP_bacterial"/>
    <property type="match status" value="1"/>
</dbReference>
<dbReference type="InterPro" id="IPR014044">
    <property type="entry name" value="CAP_dom"/>
</dbReference>
<dbReference type="EMBL" id="JAPWGM010000006">
    <property type="protein sequence ID" value="MCZ4245701.1"/>
    <property type="molecule type" value="Genomic_DNA"/>
</dbReference>
<dbReference type="Pfam" id="PF00188">
    <property type="entry name" value="CAP"/>
    <property type="match status" value="1"/>
</dbReference>
<sequence length="168" mass="18293">MKFILAPMICIAACFALSCKKASNPEVVNPDNAVLTNINNDLLLKLVNDTRAAGCNCGTTVMPPVATLSWNNILASAAISHSKDMANKNALTHDSSDGKNTGERLTAFGYKWVAYSENIAQGQTTEQQVFNDWIKSEGHCKNIMSALVTEMGAARQGTYWTQDFGKHY</sequence>
<dbReference type="RefSeq" id="WP_269428749.1">
    <property type="nucleotide sequence ID" value="NZ_JAPWGM010000006.1"/>
</dbReference>
<evidence type="ECO:0000313" key="4">
    <source>
        <dbReference type="Proteomes" id="UP001144347"/>
    </source>
</evidence>
<dbReference type="PROSITE" id="PS51257">
    <property type="entry name" value="PROKAR_LIPOPROTEIN"/>
    <property type="match status" value="1"/>
</dbReference>
<feature type="signal peptide" evidence="1">
    <location>
        <begin position="1"/>
        <end position="22"/>
    </location>
</feature>
<keyword evidence="4" id="KW-1185">Reference proteome</keyword>
<dbReference type="Proteomes" id="UP001144347">
    <property type="component" value="Unassembled WGS sequence"/>
</dbReference>
<proteinExistence type="predicted"/>
<evidence type="ECO:0000313" key="3">
    <source>
        <dbReference type="EMBL" id="MCZ4245701.1"/>
    </source>
</evidence>
<accession>A0ABT4LCP6</accession>
<evidence type="ECO:0000259" key="2">
    <source>
        <dbReference type="Pfam" id="PF00188"/>
    </source>
</evidence>
<reference evidence="3" key="1">
    <citation type="submission" date="2022-12" db="EMBL/GenBank/DDBJ databases">
        <title>Genome sequence of HCMS5-2.</title>
        <authorList>
            <person name="Woo H."/>
        </authorList>
    </citation>
    <scope>NUCLEOTIDE SEQUENCE</scope>
    <source>
        <strain evidence="3">HCMS5-2</strain>
    </source>
</reference>
<dbReference type="PANTHER" id="PTHR31157:SF1">
    <property type="entry name" value="SCP DOMAIN-CONTAINING PROTEIN"/>
    <property type="match status" value="1"/>
</dbReference>
<comment type="caution">
    <text evidence="3">The sequence shown here is derived from an EMBL/GenBank/DDBJ whole genome shotgun (WGS) entry which is preliminary data.</text>
</comment>
<gene>
    <name evidence="3" type="ORF">O0955_16950</name>
</gene>
<dbReference type="InterPro" id="IPR035940">
    <property type="entry name" value="CAP_sf"/>
</dbReference>
<dbReference type="Gene3D" id="3.40.33.10">
    <property type="entry name" value="CAP"/>
    <property type="match status" value="1"/>
</dbReference>
<feature type="chain" id="PRO_5046822034" evidence="1">
    <location>
        <begin position="23"/>
        <end position="168"/>
    </location>
</feature>